<comment type="catalytic activity">
    <reaction evidence="5 6">
        <text>cytidine(34) in tRNA(Ile2) + L-lysine + ATP = lysidine(34) in tRNA(Ile2) + AMP + diphosphate + H(+)</text>
        <dbReference type="Rhea" id="RHEA:43744"/>
        <dbReference type="Rhea" id="RHEA-COMP:10625"/>
        <dbReference type="Rhea" id="RHEA-COMP:10670"/>
        <dbReference type="ChEBI" id="CHEBI:15378"/>
        <dbReference type="ChEBI" id="CHEBI:30616"/>
        <dbReference type="ChEBI" id="CHEBI:32551"/>
        <dbReference type="ChEBI" id="CHEBI:33019"/>
        <dbReference type="ChEBI" id="CHEBI:82748"/>
        <dbReference type="ChEBI" id="CHEBI:83665"/>
        <dbReference type="ChEBI" id="CHEBI:456215"/>
        <dbReference type="EC" id="6.3.4.19"/>
    </reaction>
</comment>
<dbReference type="PANTHER" id="PTHR43033">
    <property type="entry name" value="TRNA(ILE)-LYSIDINE SYNTHASE-RELATED"/>
    <property type="match status" value="1"/>
</dbReference>
<dbReference type="NCBIfam" id="TIGR02432">
    <property type="entry name" value="lysidine_TilS_N"/>
    <property type="match status" value="1"/>
</dbReference>
<keyword evidence="6" id="KW-0963">Cytoplasm</keyword>
<dbReference type="HAMAP" id="MF_01161">
    <property type="entry name" value="tRNA_Ile_lys_synt"/>
    <property type="match status" value="1"/>
</dbReference>
<evidence type="ECO:0000256" key="2">
    <source>
        <dbReference type="ARBA" id="ARBA00022694"/>
    </source>
</evidence>
<keyword evidence="1 6" id="KW-0436">Ligase</keyword>
<dbReference type="InterPro" id="IPR012094">
    <property type="entry name" value="tRNA_Ile_lys_synt"/>
</dbReference>
<evidence type="ECO:0000256" key="3">
    <source>
        <dbReference type="ARBA" id="ARBA00022741"/>
    </source>
</evidence>
<dbReference type="InterPro" id="IPR012795">
    <property type="entry name" value="tRNA_Ile_lys_synt_N"/>
</dbReference>
<evidence type="ECO:0000313" key="9">
    <source>
        <dbReference type="Proteomes" id="UP000435802"/>
    </source>
</evidence>
<dbReference type="CDD" id="cd01992">
    <property type="entry name" value="TilS_N"/>
    <property type="match status" value="1"/>
</dbReference>
<keyword evidence="3 6" id="KW-0547">Nucleotide-binding</keyword>
<evidence type="ECO:0000259" key="7">
    <source>
        <dbReference type="Pfam" id="PF01171"/>
    </source>
</evidence>
<accession>A0A6N8SEN4</accession>
<dbReference type="AlphaFoldDB" id="A0A6N8SEN4"/>
<feature type="binding site" evidence="6">
    <location>
        <begin position="30"/>
        <end position="35"/>
    </location>
    <ligand>
        <name>ATP</name>
        <dbReference type="ChEBI" id="CHEBI:30616"/>
    </ligand>
</feature>
<keyword evidence="2 6" id="KW-0819">tRNA processing</keyword>
<proteinExistence type="inferred from homology"/>
<dbReference type="EMBL" id="WUMK01000007">
    <property type="protein sequence ID" value="MXN47544.1"/>
    <property type="molecule type" value="Genomic_DNA"/>
</dbReference>
<name>A0A6N8SEN4_9HYPH</name>
<comment type="caution">
    <text evidence="8">The sequence shown here is derived from an EMBL/GenBank/DDBJ whole genome shotgun (WGS) entry which is preliminary data.</text>
</comment>
<evidence type="ECO:0000256" key="5">
    <source>
        <dbReference type="ARBA" id="ARBA00048539"/>
    </source>
</evidence>
<dbReference type="RefSeq" id="WP_160861053.1">
    <property type="nucleotide sequence ID" value="NZ_WUMK01000007.1"/>
</dbReference>
<dbReference type="GO" id="GO:0005737">
    <property type="term" value="C:cytoplasm"/>
    <property type="evidence" value="ECO:0007669"/>
    <property type="project" value="UniProtKB-SubCell"/>
</dbReference>
<feature type="domain" description="tRNA(Ile)-lysidine/2-thiocytidine synthase N-terminal" evidence="7">
    <location>
        <begin position="25"/>
        <end position="207"/>
    </location>
</feature>
<reference evidence="8 9" key="1">
    <citation type="submission" date="2019-12" db="EMBL/GenBank/DDBJ databases">
        <title>Shinella kummerowiae sp. nov., a symbiotic bacterium isolated from root nodules of the herbal legume Kummerowia stipulacea.</title>
        <authorList>
            <person name="Gao J."/>
        </authorList>
    </citation>
    <scope>NUCLEOTIDE SEQUENCE [LARGE SCALE GENOMIC DNA]</scope>
    <source>
        <strain evidence="8 9">CCBAU 25048</strain>
    </source>
</reference>
<dbReference type="EC" id="6.3.4.19" evidence="6"/>
<comment type="domain">
    <text evidence="6">The N-terminal region contains the highly conserved SGGXDS motif, predicted to be a P-loop motif involved in ATP binding.</text>
</comment>
<dbReference type="OrthoDB" id="9807403at2"/>
<dbReference type="Gene3D" id="3.40.50.620">
    <property type="entry name" value="HUPs"/>
    <property type="match status" value="1"/>
</dbReference>
<dbReference type="GO" id="GO:0005524">
    <property type="term" value="F:ATP binding"/>
    <property type="evidence" value="ECO:0007669"/>
    <property type="project" value="UniProtKB-UniRule"/>
</dbReference>
<evidence type="ECO:0000313" key="8">
    <source>
        <dbReference type="EMBL" id="MXN47544.1"/>
    </source>
</evidence>
<evidence type="ECO:0000256" key="4">
    <source>
        <dbReference type="ARBA" id="ARBA00022840"/>
    </source>
</evidence>
<organism evidence="8 9">
    <name type="scientific">Shinella kummerowiae</name>
    <dbReference type="NCBI Taxonomy" id="417745"/>
    <lineage>
        <taxon>Bacteria</taxon>
        <taxon>Pseudomonadati</taxon>
        <taxon>Pseudomonadota</taxon>
        <taxon>Alphaproteobacteria</taxon>
        <taxon>Hyphomicrobiales</taxon>
        <taxon>Rhizobiaceae</taxon>
        <taxon>Shinella</taxon>
    </lineage>
</organism>
<dbReference type="GO" id="GO:0006400">
    <property type="term" value="P:tRNA modification"/>
    <property type="evidence" value="ECO:0007669"/>
    <property type="project" value="UniProtKB-UniRule"/>
</dbReference>
<comment type="similarity">
    <text evidence="6">Belongs to the tRNA(Ile)-lysidine synthase family.</text>
</comment>
<dbReference type="Proteomes" id="UP000435802">
    <property type="component" value="Unassembled WGS sequence"/>
</dbReference>
<dbReference type="GO" id="GO:0032267">
    <property type="term" value="F:tRNA(Ile)-lysidine synthase activity"/>
    <property type="evidence" value="ECO:0007669"/>
    <property type="project" value="UniProtKB-EC"/>
</dbReference>
<keyword evidence="4 6" id="KW-0067">ATP-binding</keyword>
<dbReference type="InterPro" id="IPR014729">
    <property type="entry name" value="Rossmann-like_a/b/a_fold"/>
</dbReference>
<keyword evidence="9" id="KW-1185">Reference proteome</keyword>
<dbReference type="InterPro" id="IPR011063">
    <property type="entry name" value="TilS/TtcA_N"/>
</dbReference>
<evidence type="ECO:0000256" key="1">
    <source>
        <dbReference type="ARBA" id="ARBA00022598"/>
    </source>
</evidence>
<gene>
    <name evidence="6 8" type="primary">tilS</name>
    <name evidence="8" type="ORF">GR138_20285</name>
</gene>
<dbReference type="Pfam" id="PF01171">
    <property type="entry name" value="ATP_bind_3"/>
    <property type="match status" value="1"/>
</dbReference>
<dbReference type="SUPFAM" id="SSF52402">
    <property type="entry name" value="Adenine nucleotide alpha hydrolases-like"/>
    <property type="match status" value="1"/>
</dbReference>
<sequence>MARAEDPVVEATGRFLKSFKRPARLLVAISGGSDSTGLLVALATLCATGRYPGITLAACTIDHALRAGSAEEAKWVEALCARHGIPHVTRRWEGEKPASGLQAAARAKRYDLLVEAAAELGADSILAAHTSDDQNETVAMRAKRSPEGVGLSGMADVVLLNGAVWLLRPFLSLERAAVRAFLAARGETWLDDPSNRNPHFERVRIRERGAATIPVRSSQDRHLLSERAADFLIENVRAGRGLLAVDPTAIEALLADPAAWRGLLLLAATVGGRAHVLEAASADRLRAFLASGTLSRLTAGRVVFDRRRDGLFLYREHRGIESLVLPAGTAALWDGRYCVANATGQPIVVSPAGDEEGQGDAVLRGPALRARRAAPRLKFEDGEMVPADGARVEPSIAPYARFLPRFDLPLANALAGILGCRPFSSPSNE</sequence>
<dbReference type="PANTHER" id="PTHR43033:SF1">
    <property type="entry name" value="TRNA(ILE)-LYSIDINE SYNTHASE-RELATED"/>
    <property type="match status" value="1"/>
</dbReference>
<evidence type="ECO:0000256" key="6">
    <source>
        <dbReference type="HAMAP-Rule" id="MF_01161"/>
    </source>
</evidence>
<protein>
    <recommendedName>
        <fullName evidence="6">tRNA(Ile)-lysidine synthase</fullName>
        <ecNumber evidence="6">6.3.4.19</ecNumber>
    </recommendedName>
    <alternativeName>
        <fullName evidence="6">tRNA(Ile)-2-lysyl-cytidine synthase</fullName>
    </alternativeName>
    <alternativeName>
        <fullName evidence="6">tRNA(Ile)-lysidine synthetase</fullName>
    </alternativeName>
</protein>
<comment type="function">
    <text evidence="6">Ligates lysine onto the cytidine present at position 34 of the AUA codon-specific tRNA(Ile) that contains the anticodon CAU, in an ATP-dependent manner. Cytidine is converted to lysidine, thus changing the amino acid specificity of the tRNA from methionine to isoleucine.</text>
</comment>
<comment type="subcellular location">
    <subcellularLocation>
        <location evidence="6">Cytoplasm</location>
    </subcellularLocation>
</comment>